<dbReference type="VEuPathDB" id="FungiDB:DD237_001640"/>
<organism evidence="1 2">
    <name type="scientific">Peronospora effusa</name>
    <dbReference type="NCBI Taxonomy" id="542832"/>
    <lineage>
        <taxon>Eukaryota</taxon>
        <taxon>Sar</taxon>
        <taxon>Stramenopiles</taxon>
        <taxon>Oomycota</taxon>
        <taxon>Peronosporomycetes</taxon>
        <taxon>Peronosporales</taxon>
        <taxon>Peronosporaceae</taxon>
        <taxon>Peronospora</taxon>
    </lineage>
</organism>
<evidence type="ECO:0000313" key="1">
    <source>
        <dbReference type="EMBL" id="RQM17803.1"/>
    </source>
</evidence>
<proteinExistence type="predicted"/>
<name>A0A425CL88_9STRA</name>
<sequence length="61" mass="6385">MAKTTEASATTLQSLHGSATSLSESALISLSSHVSHFYNDPLNLAHAMSSDCRLIVPQANA</sequence>
<reference evidence="1 2" key="1">
    <citation type="submission" date="2018-06" db="EMBL/GenBank/DDBJ databases">
        <title>Comparative genomics of downy mildews reveals potential adaptations to biotrophy.</title>
        <authorList>
            <person name="Fletcher K."/>
            <person name="Klosterman S.J."/>
            <person name="Derevnina L."/>
            <person name="Martin F."/>
            <person name="Koike S."/>
            <person name="Reyes Chin-Wo S."/>
            <person name="Mou B."/>
            <person name="Michelmore R."/>
        </authorList>
    </citation>
    <scope>NUCLEOTIDE SEQUENCE [LARGE SCALE GENOMIC DNA]</scope>
    <source>
        <strain evidence="1 2">R13</strain>
    </source>
</reference>
<comment type="caution">
    <text evidence="1">The sequence shown here is derived from an EMBL/GenBank/DDBJ whole genome shotgun (WGS) entry which is preliminary data.</text>
</comment>
<gene>
    <name evidence="1" type="ORF">DD237_001640</name>
</gene>
<accession>A0A425CL88</accession>
<dbReference type="Proteomes" id="UP000286097">
    <property type="component" value="Unassembled WGS sequence"/>
</dbReference>
<protein>
    <submittedName>
        <fullName evidence="1">Uncharacterized protein</fullName>
    </submittedName>
</protein>
<dbReference type="AlphaFoldDB" id="A0A425CL88"/>
<dbReference type="EMBL" id="QKXF01000089">
    <property type="protein sequence ID" value="RQM17803.1"/>
    <property type="molecule type" value="Genomic_DNA"/>
</dbReference>
<evidence type="ECO:0000313" key="2">
    <source>
        <dbReference type="Proteomes" id="UP000286097"/>
    </source>
</evidence>